<keyword evidence="4" id="KW-0503">Monooxygenase</keyword>
<evidence type="ECO:0000313" key="5">
    <source>
        <dbReference type="Proteomes" id="UP000028492"/>
    </source>
</evidence>
<name>A0A075V2K1_9PSEU</name>
<accession>A0A075V2K1</accession>
<keyword evidence="1" id="KW-0285">Flavoprotein</keyword>
<dbReference type="PANTHER" id="PTHR43004">
    <property type="entry name" value="TRK SYSTEM POTASSIUM UPTAKE PROTEIN"/>
    <property type="match status" value="1"/>
</dbReference>
<dbReference type="Gene3D" id="3.50.50.60">
    <property type="entry name" value="FAD/NAD(P)-binding domain"/>
    <property type="match status" value="1"/>
</dbReference>
<feature type="domain" description="FAD-binding" evidence="3">
    <location>
        <begin position="5"/>
        <end position="335"/>
    </location>
</feature>
<dbReference type="PANTHER" id="PTHR43004:SF3">
    <property type="entry name" value="P-HYDROXYBENZOATE HYDROXYLASE"/>
    <property type="match status" value="1"/>
</dbReference>
<evidence type="ECO:0000256" key="2">
    <source>
        <dbReference type="ARBA" id="ARBA00022827"/>
    </source>
</evidence>
<keyword evidence="2" id="KW-0274">FAD</keyword>
<dbReference type="InterPro" id="IPR002938">
    <property type="entry name" value="FAD-bd"/>
</dbReference>
<keyword evidence="5" id="KW-1185">Reference proteome</keyword>
<dbReference type="Proteomes" id="UP000028492">
    <property type="component" value="Chromosome"/>
</dbReference>
<keyword evidence="4" id="KW-0560">Oxidoreductase</keyword>
<dbReference type="KEGG" id="aja:AJAP_33025"/>
<dbReference type="GO" id="GO:0016709">
    <property type="term" value="F:oxidoreductase activity, acting on paired donors, with incorporation or reduction of molecular oxygen, NAD(P)H as one donor, and incorporation of one atom of oxygen"/>
    <property type="evidence" value="ECO:0007669"/>
    <property type="project" value="UniProtKB-ARBA"/>
</dbReference>
<protein>
    <submittedName>
        <fullName evidence="4">4-hydroxybenzoate 3-monooxygenase</fullName>
    </submittedName>
</protein>
<dbReference type="eggNOG" id="COG0654">
    <property type="taxonomic scope" value="Bacteria"/>
</dbReference>
<reference evidence="4 5" key="1">
    <citation type="journal article" date="2014" name="J. Biotechnol.">
        <title>Complete genome sequence of the actinobacterium Amycolatopsis japonica MG417-CF17(T) (=DSM 44213T) producing (S,S)-N,N'-ethylenediaminedisuccinic acid.</title>
        <authorList>
            <person name="Stegmann E."/>
            <person name="Albersmeier A."/>
            <person name="Spohn M."/>
            <person name="Gert H."/>
            <person name="Weber T."/>
            <person name="Wohlleben W."/>
            <person name="Kalinowski J."/>
            <person name="Ruckert C."/>
        </authorList>
    </citation>
    <scope>NUCLEOTIDE SEQUENCE [LARGE SCALE GENOMIC DNA]</scope>
    <source>
        <strain evidence="5">MG417-CF17 (DSM 44213)</strain>
    </source>
</reference>
<dbReference type="InterPro" id="IPR036188">
    <property type="entry name" value="FAD/NAD-bd_sf"/>
</dbReference>
<sequence>MGKIDADVVIVGAGPAGLTLGNLLRAAGIDCLILERQSREHVENRARAGFLAANSVRVLTENGLAAGLIEKGARHDTCAFRNDQAEFELKYGELGNGEVHTVYPQQFLVTDLIAEFLARGGEIRFGTEVSSVSGMDATVIADDLLLRAKYIAGCDGRRGVSLKSVPARVFRRDHDISWLAILAEAPPSMSAIGYAIHERGFAGHMARTPTVTRYYLEVPRGEDPDEWGDERIWDELHVRMRSDRYGELKRGAIIERRIVDMASRVMDTIQRGNLFLAGDAASLISPAAAKGANLALMEAEILAHALIEAHTESDTTALDRYSADCLPRIWRAQEFSLWMINLLHGPAGYDDEAVFQRALRDARLESLRVSRAHQDFFAENYVGI</sequence>
<dbReference type="HOGENOM" id="CLU_057691_0_0_11"/>
<dbReference type="STRING" id="208439.AJAP_33025"/>
<dbReference type="AlphaFoldDB" id="A0A075V2K1"/>
<organism evidence="4 5">
    <name type="scientific">Amycolatopsis japonica</name>
    <dbReference type="NCBI Taxonomy" id="208439"/>
    <lineage>
        <taxon>Bacteria</taxon>
        <taxon>Bacillati</taxon>
        <taxon>Actinomycetota</taxon>
        <taxon>Actinomycetes</taxon>
        <taxon>Pseudonocardiales</taxon>
        <taxon>Pseudonocardiaceae</taxon>
        <taxon>Amycolatopsis</taxon>
        <taxon>Amycolatopsis japonica group</taxon>
    </lineage>
</organism>
<dbReference type="RefSeq" id="WP_038518659.1">
    <property type="nucleotide sequence ID" value="NZ_CP008953.1"/>
</dbReference>
<dbReference type="EMBL" id="CP008953">
    <property type="protein sequence ID" value="AIG79418.1"/>
    <property type="molecule type" value="Genomic_DNA"/>
</dbReference>
<dbReference type="SUPFAM" id="SSF51905">
    <property type="entry name" value="FAD/NAD(P)-binding domain"/>
    <property type="match status" value="1"/>
</dbReference>
<proteinExistence type="predicted"/>
<dbReference type="Pfam" id="PF01494">
    <property type="entry name" value="FAD_binding_3"/>
    <property type="match status" value="1"/>
</dbReference>
<evidence type="ECO:0000256" key="1">
    <source>
        <dbReference type="ARBA" id="ARBA00022630"/>
    </source>
</evidence>
<dbReference type="Gene3D" id="3.30.9.10">
    <property type="entry name" value="D-Amino Acid Oxidase, subunit A, domain 2"/>
    <property type="match status" value="1"/>
</dbReference>
<dbReference type="InterPro" id="IPR050641">
    <property type="entry name" value="RIFMO-like"/>
</dbReference>
<dbReference type="SUPFAM" id="SSF54373">
    <property type="entry name" value="FAD-linked reductases, C-terminal domain"/>
    <property type="match status" value="1"/>
</dbReference>
<evidence type="ECO:0000313" key="4">
    <source>
        <dbReference type="EMBL" id="AIG79418.1"/>
    </source>
</evidence>
<dbReference type="GO" id="GO:0071949">
    <property type="term" value="F:FAD binding"/>
    <property type="evidence" value="ECO:0007669"/>
    <property type="project" value="InterPro"/>
</dbReference>
<dbReference type="NCBIfam" id="NF006091">
    <property type="entry name" value="PRK08243.1"/>
    <property type="match status" value="1"/>
</dbReference>
<evidence type="ECO:0000259" key="3">
    <source>
        <dbReference type="Pfam" id="PF01494"/>
    </source>
</evidence>
<dbReference type="PRINTS" id="PR00420">
    <property type="entry name" value="RNGMNOXGNASE"/>
</dbReference>
<gene>
    <name evidence="4" type="ORF">AJAP_33025</name>
</gene>